<name>A0ABW6A5N7_9BACT</name>
<accession>A0ABW6A5N7</accession>
<protein>
    <recommendedName>
        <fullName evidence="3">GNAT family N-acetyltransferase</fullName>
    </recommendedName>
</protein>
<dbReference type="Proteomes" id="UP001597511">
    <property type="component" value="Unassembled WGS sequence"/>
</dbReference>
<dbReference type="EMBL" id="JBHUOZ010000001">
    <property type="protein sequence ID" value="MFD2919581.1"/>
    <property type="molecule type" value="Genomic_DNA"/>
</dbReference>
<dbReference type="RefSeq" id="WP_386096910.1">
    <property type="nucleotide sequence ID" value="NZ_JBHUOZ010000001.1"/>
</dbReference>
<reference evidence="2" key="1">
    <citation type="journal article" date="2019" name="Int. J. Syst. Evol. Microbiol.">
        <title>The Global Catalogue of Microorganisms (GCM) 10K type strain sequencing project: providing services to taxonomists for standard genome sequencing and annotation.</title>
        <authorList>
            <consortium name="The Broad Institute Genomics Platform"/>
            <consortium name="The Broad Institute Genome Sequencing Center for Infectious Disease"/>
            <person name="Wu L."/>
            <person name="Ma J."/>
        </authorList>
    </citation>
    <scope>NUCLEOTIDE SEQUENCE [LARGE SCALE GENOMIC DNA]</scope>
    <source>
        <strain evidence="2">KCTC 23299</strain>
    </source>
</reference>
<proteinExistence type="predicted"/>
<keyword evidence="2" id="KW-1185">Reference proteome</keyword>
<comment type="caution">
    <text evidence="1">The sequence shown here is derived from an EMBL/GenBank/DDBJ whole genome shotgun (WGS) entry which is preliminary data.</text>
</comment>
<evidence type="ECO:0000313" key="2">
    <source>
        <dbReference type="Proteomes" id="UP001597511"/>
    </source>
</evidence>
<sequence length="54" mass="6533">MPNIEITKADAEIIQDILEWAFETSQEKFSPDWYRHIRKSEITNGEFVHYMNFI</sequence>
<evidence type="ECO:0000313" key="1">
    <source>
        <dbReference type="EMBL" id="MFD2919581.1"/>
    </source>
</evidence>
<gene>
    <name evidence="1" type="ORF">ACFS6H_07690</name>
</gene>
<organism evidence="1 2">
    <name type="scientific">Terrimonas rubra</name>
    <dbReference type="NCBI Taxonomy" id="1035890"/>
    <lineage>
        <taxon>Bacteria</taxon>
        <taxon>Pseudomonadati</taxon>
        <taxon>Bacteroidota</taxon>
        <taxon>Chitinophagia</taxon>
        <taxon>Chitinophagales</taxon>
        <taxon>Chitinophagaceae</taxon>
        <taxon>Terrimonas</taxon>
    </lineage>
</organism>
<evidence type="ECO:0008006" key="3">
    <source>
        <dbReference type="Google" id="ProtNLM"/>
    </source>
</evidence>